<evidence type="ECO:0000256" key="2">
    <source>
        <dbReference type="SAM" id="MobiDB-lite"/>
    </source>
</evidence>
<evidence type="ECO:0000313" key="5">
    <source>
        <dbReference type="Proteomes" id="UP000030711"/>
    </source>
</evidence>
<dbReference type="Proteomes" id="UP000030711">
    <property type="component" value="Unassembled WGS sequence"/>
</dbReference>
<gene>
    <name evidence="4" type="ORF">EUGRSUZ_L03044</name>
</gene>
<dbReference type="InterPro" id="IPR027417">
    <property type="entry name" value="P-loop_NTPase"/>
</dbReference>
<name>A0AAD9WIH8_EUCGR</name>
<feature type="region of interest" description="Disordered" evidence="2">
    <location>
        <begin position="1"/>
        <end position="23"/>
    </location>
</feature>
<dbReference type="GO" id="GO:0043531">
    <property type="term" value="F:ADP binding"/>
    <property type="evidence" value="ECO:0007669"/>
    <property type="project" value="InterPro"/>
</dbReference>
<evidence type="ECO:0000256" key="1">
    <source>
        <dbReference type="ARBA" id="ARBA00022821"/>
    </source>
</evidence>
<sequence>MASDGHVSPPPPPKPLEQDMRNSGVSLALQIEQYLLEKFENGLDTKDKNRPKVALHSQLEKLKKLLEGQLRSPSCEGNKIRENLYYLNDVLTECQTLSKKQILSKYRIKRNLDKIEEELSRNPSTGQSSDATQDSNGGSAMKSREVSGPIPLRAYSVKGFAIEMELLESLCKKPSSDEFKAIGVVGKGGIGKTTLCQLFFSNAQKTREFLPRIWVSLCRKPTENSKKKADIVKAVLFQLGVEEEVSDIEDKYTAEEVSDIEDKDTADRKLSALVALLHKHLWGKKYLIVLDGICDAGICNEDDEWYSNLGSSLSNGASWGCLAHGLPKGYGGRVIVTCRNEEMARKIVGEDNLHQIMLLSNPEICWAIFENSAKQRGKQINPTEKEQLKADINKKCAGLPLAAKLMGQMYEPTTSAAPANPTPRQ</sequence>
<proteinExistence type="predicted"/>
<protein>
    <recommendedName>
        <fullName evidence="3">NB-ARC domain-containing protein</fullName>
    </recommendedName>
</protein>
<dbReference type="GO" id="GO:0006952">
    <property type="term" value="P:defense response"/>
    <property type="evidence" value="ECO:0007669"/>
    <property type="project" value="UniProtKB-KW"/>
</dbReference>
<dbReference type="PANTHER" id="PTHR36766:SF41">
    <property type="entry name" value="AAA+ ATPASE DOMAIN-CONTAINING PROTEIN"/>
    <property type="match status" value="1"/>
</dbReference>
<dbReference type="SUPFAM" id="SSF52540">
    <property type="entry name" value="P-loop containing nucleoside triphosphate hydrolases"/>
    <property type="match status" value="1"/>
</dbReference>
<dbReference type="EMBL" id="MU850069">
    <property type="protein sequence ID" value="KAK2631350.1"/>
    <property type="molecule type" value="Genomic_DNA"/>
</dbReference>
<dbReference type="PANTHER" id="PTHR36766">
    <property type="entry name" value="PLANT BROAD-SPECTRUM MILDEW RESISTANCE PROTEIN RPW8"/>
    <property type="match status" value="1"/>
</dbReference>
<keyword evidence="1" id="KW-0611">Plant defense</keyword>
<accession>A0AAD9WIH8</accession>
<comment type="caution">
    <text evidence="4">The sequence shown here is derived from an EMBL/GenBank/DDBJ whole genome shotgun (WGS) entry which is preliminary data.</text>
</comment>
<dbReference type="Gene3D" id="3.40.50.300">
    <property type="entry name" value="P-loop containing nucleotide triphosphate hydrolases"/>
    <property type="match status" value="1"/>
</dbReference>
<evidence type="ECO:0000313" key="4">
    <source>
        <dbReference type="EMBL" id="KAK2631350.1"/>
    </source>
</evidence>
<keyword evidence="5" id="KW-1185">Reference proteome</keyword>
<organism evidence="4 5">
    <name type="scientific">Eucalyptus grandis</name>
    <name type="common">Flooded gum</name>
    <dbReference type="NCBI Taxonomy" id="71139"/>
    <lineage>
        <taxon>Eukaryota</taxon>
        <taxon>Viridiplantae</taxon>
        <taxon>Streptophyta</taxon>
        <taxon>Embryophyta</taxon>
        <taxon>Tracheophyta</taxon>
        <taxon>Spermatophyta</taxon>
        <taxon>Magnoliopsida</taxon>
        <taxon>eudicotyledons</taxon>
        <taxon>Gunneridae</taxon>
        <taxon>Pentapetalae</taxon>
        <taxon>rosids</taxon>
        <taxon>malvids</taxon>
        <taxon>Myrtales</taxon>
        <taxon>Myrtaceae</taxon>
        <taxon>Myrtoideae</taxon>
        <taxon>Eucalypteae</taxon>
        <taxon>Eucalyptus</taxon>
    </lineage>
</organism>
<feature type="domain" description="NB-ARC" evidence="3">
    <location>
        <begin position="168"/>
        <end position="376"/>
    </location>
</feature>
<feature type="compositionally biased region" description="Polar residues" evidence="2">
    <location>
        <begin position="121"/>
        <end position="138"/>
    </location>
</feature>
<reference evidence="4 5" key="1">
    <citation type="journal article" date="2014" name="Nature">
        <title>The genome of Eucalyptus grandis.</title>
        <authorList>
            <person name="Myburg A.A."/>
            <person name="Grattapaglia D."/>
            <person name="Tuskan G.A."/>
            <person name="Hellsten U."/>
            <person name="Hayes R.D."/>
            <person name="Grimwood J."/>
            <person name="Jenkins J."/>
            <person name="Lindquist E."/>
            <person name="Tice H."/>
            <person name="Bauer D."/>
            <person name="Goodstein D.M."/>
            <person name="Dubchak I."/>
            <person name="Poliakov A."/>
            <person name="Mizrachi E."/>
            <person name="Kullan A.R."/>
            <person name="Hussey S.G."/>
            <person name="Pinard D."/>
            <person name="van der Merwe K."/>
            <person name="Singh P."/>
            <person name="van Jaarsveld I."/>
            <person name="Silva-Junior O.B."/>
            <person name="Togawa R.C."/>
            <person name="Pappas M.R."/>
            <person name="Faria D.A."/>
            <person name="Sansaloni C.P."/>
            <person name="Petroli C.D."/>
            <person name="Yang X."/>
            <person name="Ranjan P."/>
            <person name="Tschaplinski T.J."/>
            <person name="Ye C.Y."/>
            <person name="Li T."/>
            <person name="Sterck L."/>
            <person name="Vanneste K."/>
            <person name="Murat F."/>
            <person name="Soler M."/>
            <person name="Clemente H.S."/>
            <person name="Saidi N."/>
            <person name="Cassan-Wang H."/>
            <person name="Dunand C."/>
            <person name="Hefer C.A."/>
            <person name="Bornberg-Bauer E."/>
            <person name="Kersting A.R."/>
            <person name="Vining K."/>
            <person name="Amarasinghe V."/>
            <person name="Ranik M."/>
            <person name="Naithani S."/>
            <person name="Elser J."/>
            <person name="Boyd A.E."/>
            <person name="Liston A."/>
            <person name="Spatafora J.W."/>
            <person name="Dharmwardhana P."/>
            <person name="Raja R."/>
            <person name="Sullivan C."/>
            <person name="Romanel E."/>
            <person name="Alves-Ferreira M."/>
            <person name="Kulheim C."/>
            <person name="Foley W."/>
            <person name="Carocha V."/>
            <person name="Paiva J."/>
            <person name="Kudrna D."/>
            <person name="Brommonschenkel S.H."/>
            <person name="Pasquali G."/>
            <person name="Byrne M."/>
            <person name="Rigault P."/>
            <person name="Tibbits J."/>
            <person name="Spokevicius A."/>
            <person name="Jones R.C."/>
            <person name="Steane D.A."/>
            <person name="Vaillancourt R.E."/>
            <person name="Potts B.M."/>
            <person name="Joubert F."/>
            <person name="Barry K."/>
            <person name="Pappas G.J."/>
            <person name="Strauss S.H."/>
            <person name="Jaiswal P."/>
            <person name="Grima-Pettenati J."/>
            <person name="Salse J."/>
            <person name="Van de Peer Y."/>
            <person name="Rokhsar D.S."/>
            <person name="Schmutz J."/>
        </authorList>
    </citation>
    <scope>NUCLEOTIDE SEQUENCE [LARGE SCALE GENOMIC DNA]</scope>
    <source>
        <strain evidence="5">cv. BRASUZ1</strain>
        <tissue evidence="4">Leaf extractions</tissue>
    </source>
</reference>
<dbReference type="Pfam" id="PF00931">
    <property type="entry name" value="NB-ARC"/>
    <property type="match status" value="1"/>
</dbReference>
<dbReference type="AlphaFoldDB" id="A0AAD9WIH8"/>
<dbReference type="InterPro" id="IPR002182">
    <property type="entry name" value="NB-ARC"/>
</dbReference>
<dbReference type="PRINTS" id="PR00364">
    <property type="entry name" value="DISEASERSIST"/>
</dbReference>
<evidence type="ECO:0000259" key="3">
    <source>
        <dbReference type="Pfam" id="PF00931"/>
    </source>
</evidence>
<feature type="region of interest" description="Disordered" evidence="2">
    <location>
        <begin position="118"/>
        <end position="145"/>
    </location>
</feature>